<dbReference type="Proteomes" id="UP001153954">
    <property type="component" value="Unassembled WGS sequence"/>
</dbReference>
<dbReference type="AlphaFoldDB" id="A0AAU9UV54"/>
<name>A0AAU9UV54_EUPED</name>
<evidence type="ECO:0000313" key="1">
    <source>
        <dbReference type="EMBL" id="CAH2101469.1"/>
    </source>
</evidence>
<proteinExistence type="predicted"/>
<reference evidence="1" key="1">
    <citation type="submission" date="2022-03" db="EMBL/GenBank/DDBJ databases">
        <authorList>
            <person name="Tunstrom K."/>
        </authorList>
    </citation>
    <scope>NUCLEOTIDE SEQUENCE</scope>
</reference>
<dbReference type="EMBL" id="CAKOGL010000023">
    <property type="protein sequence ID" value="CAH2101469.1"/>
    <property type="molecule type" value="Genomic_DNA"/>
</dbReference>
<keyword evidence="2" id="KW-1185">Reference proteome</keyword>
<sequence length="126" mass="14075">MDAAVDAWRIKILSRKNKNDVPSCTTCRYVKSKTCGSDKRNLKCKKPPPTPDPSLASLKKSLSKNCCACCCILLEFFKEAYKTVQGDPNSRVCDVLCEISDLLLALANDCVLLLRQICRCFLESLH</sequence>
<organism evidence="1 2">
    <name type="scientific">Euphydryas editha</name>
    <name type="common">Edith's checkerspot</name>
    <dbReference type="NCBI Taxonomy" id="104508"/>
    <lineage>
        <taxon>Eukaryota</taxon>
        <taxon>Metazoa</taxon>
        <taxon>Ecdysozoa</taxon>
        <taxon>Arthropoda</taxon>
        <taxon>Hexapoda</taxon>
        <taxon>Insecta</taxon>
        <taxon>Pterygota</taxon>
        <taxon>Neoptera</taxon>
        <taxon>Endopterygota</taxon>
        <taxon>Lepidoptera</taxon>
        <taxon>Glossata</taxon>
        <taxon>Ditrysia</taxon>
        <taxon>Papilionoidea</taxon>
        <taxon>Nymphalidae</taxon>
        <taxon>Nymphalinae</taxon>
        <taxon>Euphydryas</taxon>
    </lineage>
</organism>
<comment type="caution">
    <text evidence="1">The sequence shown here is derived from an EMBL/GenBank/DDBJ whole genome shotgun (WGS) entry which is preliminary data.</text>
</comment>
<gene>
    <name evidence="1" type="ORF">EEDITHA_LOCUS16225</name>
</gene>
<evidence type="ECO:0000313" key="2">
    <source>
        <dbReference type="Proteomes" id="UP001153954"/>
    </source>
</evidence>
<accession>A0AAU9UV54</accession>
<protein>
    <submittedName>
        <fullName evidence="1">Uncharacterized protein</fullName>
    </submittedName>
</protein>